<organism evidence="2 3">
    <name type="scientific">Albibacterium profundi</name>
    <dbReference type="NCBI Taxonomy" id="3134906"/>
    <lineage>
        <taxon>Bacteria</taxon>
        <taxon>Pseudomonadati</taxon>
        <taxon>Bacteroidota</taxon>
        <taxon>Sphingobacteriia</taxon>
        <taxon>Sphingobacteriales</taxon>
        <taxon>Sphingobacteriaceae</taxon>
        <taxon>Albibacterium</taxon>
    </lineage>
</organism>
<dbReference type="Proteomes" id="UP001580928">
    <property type="component" value="Unassembled WGS sequence"/>
</dbReference>
<keyword evidence="1" id="KW-0812">Transmembrane</keyword>
<evidence type="ECO:0000313" key="2">
    <source>
        <dbReference type="EMBL" id="MFB5944348.1"/>
    </source>
</evidence>
<feature type="transmembrane region" description="Helical" evidence="1">
    <location>
        <begin position="127"/>
        <end position="145"/>
    </location>
</feature>
<dbReference type="EMBL" id="JBBVGT010000001">
    <property type="protein sequence ID" value="MFB5944348.1"/>
    <property type="molecule type" value="Genomic_DNA"/>
</dbReference>
<evidence type="ECO:0000313" key="3">
    <source>
        <dbReference type="Proteomes" id="UP001580928"/>
    </source>
</evidence>
<keyword evidence="1" id="KW-1133">Transmembrane helix</keyword>
<feature type="transmembrane region" description="Helical" evidence="1">
    <location>
        <begin position="92"/>
        <end position="112"/>
    </location>
</feature>
<keyword evidence="1" id="KW-0472">Membrane</keyword>
<dbReference type="RefSeq" id="WP_375555929.1">
    <property type="nucleotide sequence ID" value="NZ_JBBVGT010000001.1"/>
</dbReference>
<keyword evidence="3" id="KW-1185">Reference proteome</keyword>
<name>A0ABV5CAH5_9SPHI</name>
<feature type="transmembrane region" description="Helical" evidence="1">
    <location>
        <begin position="57"/>
        <end position="80"/>
    </location>
</feature>
<dbReference type="PANTHER" id="PTHR20992:SF9">
    <property type="entry name" value="AT15442P-RELATED"/>
    <property type="match status" value="1"/>
</dbReference>
<feature type="transmembrane region" description="Helical" evidence="1">
    <location>
        <begin position="152"/>
        <end position="174"/>
    </location>
</feature>
<feature type="transmembrane region" description="Helical" evidence="1">
    <location>
        <begin position="34"/>
        <end position="51"/>
    </location>
</feature>
<protein>
    <submittedName>
        <fullName evidence="2">DUF389 domain-containing protein</fullName>
    </submittedName>
</protein>
<sequence length="433" mass="47802">MNKLFRRFNIRSEQEDYEVIHSVMESGIVFKGTNLWILIFAIFIACVGLNVNSTAVIIGAMLISPLMGPIIGMGYSLATYDFTLLKKSGSNFGFAVASGLVTSTLYFLITPINEAHSELLARTQPNIYDVLIALFGGLAGIIAMSSKIKGNIIPGVAIATALMPPLCTAGYGLATASWSYFLGAFYLFTINTVFIGAATLITVRLLKFPVITYTDEKKKIKANRWVTVIALMTMIPSIYFGYIMVQQENYNQNATSFINNESFIEGDYLLQSDINPAAKKISLVYGGKAITDSEKEEMQDKLAFYGLKGTDLEIRLGFEIGDTELKTSIQDKTITELNRLRLDLANNQAKLDSISNNNELARAVFHEISALFPQIIACSVGEQLFFTDSLTTPYYLVVVDTATEPLTETDQIKLKSWLATRLKADSIQLFVAN</sequence>
<dbReference type="InterPro" id="IPR005240">
    <property type="entry name" value="DUF389"/>
</dbReference>
<accession>A0ABV5CAH5</accession>
<proteinExistence type="predicted"/>
<comment type="caution">
    <text evidence="2">The sequence shown here is derived from an EMBL/GenBank/DDBJ whole genome shotgun (WGS) entry which is preliminary data.</text>
</comment>
<evidence type="ECO:0000256" key="1">
    <source>
        <dbReference type="SAM" id="Phobius"/>
    </source>
</evidence>
<reference evidence="2 3" key="1">
    <citation type="submission" date="2024-04" db="EMBL/GenBank/DDBJ databases">
        <title>Albibacterium profundi sp. nov., isolated from sediment of the Challenger Deep of Mariana Trench.</title>
        <authorList>
            <person name="Wang Y."/>
        </authorList>
    </citation>
    <scope>NUCLEOTIDE SEQUENCE [LARGE SCALE GENOMIC DNA]</scope>
    <source>
        <strain evidence="2 3">RHL897</strain>
    </source>
</reference>
<feature type="transmembrane region" description="Helical" evidence="1">
    <location>
        <begin position="180"/>
        <end position="203"/>
    </location>
</feature>
<gene>
    <name evidence="2" type="ORF">WKR92_00740</name>
</gene>
<dbReference type="PANTHER" id="PTHR20992">
    <property type="entry name" value="AT15442P-RELATED"/>
    <property type="match status" value="1"/>
</dbReference>
<feature type="transmembrane region" description="Helical" evidence="1">
    <location>
        <begin position="224"/>
        <end position="245"/>
    </location>
</feature>
<dbReference type="Pfam" id="PF04087">
    <property type="entry name" value="DUF389"/>
    <property type="match status" value="1"/>
</dbReference>